<dbReference type="InterPro" id="IPR029069">
    <property type="entry name" value="HotDog_dom_sf"/>
</dbReference>
<comment type="similarity">
    <text evidence="1">Belongs to the thioesterase PaaI family.</text>
</comment>
<dbReference type="Pfam" id="PF03061">
    <property type="entry name" value="4HBT"/>
    <property type="match status" value="1"/>
</dbReference>
<dbReference type="SUPFAM" id="SSF54637">
    <property type="entry name" value="Thioesterase/thiol ester dehydrase-isomerase"/>
    <property type="match status" value="1"/>
</dbReference>
<dbReference type="GO" id="GO:0047617">
    <property type="term" value="F:fatty acyl-CoA hydrolase activity"/>
    <property type="evidence" value="ECO:0007669"/>
    <property type="project" value="InterPro"/>
</dbReference>
<evidence type="ECO:0000313" key="3">
    <source>
        <dbReference type="EMBL" id="KAF5733014.1"/>
    </source>
</evidence>
<evidence type="ECO:0000313" key="4">
    <source>
        <dbReference type="Proteomes" id="UP000593562"/>
    </source>
</evidence>
<protein>
    <recommendedName>
        <fullName evidence="2">Thioesterase domain-containing protein</fullName>
    </recommendedName>
</protein>
<dbReference type="PANTHER" id="PTHR21660:SF12">
    <property type="entry name" value="OS07G0462700 PROTEIN"/>
    <property type="match status" value="1"/>
</dbReference>
<feature type="domain" description="Thioesterase" evidence="2">
    <location>
        <begin position="77"/>
        <end position="152"/>
    </location>
</feature>
<dbReference type="Proteomes" id="UP000593562">
    <property type="component" value="Unassembled WGS sequence"/>
</dbReference>
<gene>
    <name evidence="3" type="ORF">HS088_TW17G00549</name>
</gene>
<dbReference type="Gene3D" id="3.10.129.10">
    <property type="entry name" value="Hotdog Thioesterase"/>
    <property type="match status" value="1"/>
</dbReference>
<dbReference type="OrthoDB" id="46529at2759"/>
<dbReference type="PANTHER" id="PTHR21660">
    <property type="entry name" value="THIOESTERASE SUPERFAMILY MEMBER-RELATED"/>
    <property type="match status" value="1"/>
</dbReference>
<accession>A0A7J7CFP5</accession>
<name>A0A7J7CFP5_TRIWF</name>
<dbReference type="InterPro" id="IPR006683">
    <property type="entry name" value="Thioestr_dom"/>
</dbReference>
<dbReference type="EMBL" id="JAAARO010000017">
    <property type="protein sequence ID" value="KAF5733014.1"/>
    <property type="molecule type" value="Genomic_DNA"/>
</dbReference>
<evidence type="ECO:0000256" key="1">
    <source>
        <dbReference type="ARBA" id="ARBA00008324"/>
    </source>
</evidence>
<dbReference type="CDD" id="cd03443">
    <property type="entry name" value="PaaI_thioesterase"/>
    <property type="match status" value="1"/>
</dbReference>
<dbReference type="FunCoup" id="A0A7J7CFP5">
    <property type="interactions" value="39"/>
</dbReference>
<dbReference type="InterPro" id="IPR039298">
    <property type="entry name" value="ACOT13"/>
</dbReference>
<keyword evidence="4" id="KW-1185">Reference proteome</keyword>
<reference evidence="3 4" key="1">
    <citation type="journal article" date="2020" name="Nat. Commun.">
        <title>Genome of Tripterygium wilfordii and identification of cytochrome P450 involved in triptolide biosynthesis.</title>
        <authorList>
            <person name="Tu L."/>
            <person name="Su P."/>
            <person name="Zhang Z."/>
            <person name="Gao L."/>
            <person name="Wang J."/>
            <person name="Hu T."/>
            <person name="Zhou J."/>
            <person name="Zhang Y."/>
            <person name="Zhao Y."/>
            <person name="Liu Y."/>
            <person name="Song Y."/>
            <person name="Tong Y."/>
            <person name="Lu Y."/>
            <person name="Yang J."/>
            <person name="Xu C."/>
            <person name="Jia M."/>
            <person name="Peters R.J."/>
            <person name="Huang L."/>
            <person name="Gao W."/>
        </authorList>
    </citation>
    <scope>NUCLEOTIDE SEQUENCE [LARGE SCALE GENOMIC DNA]</scope>
    <source>
        <strain evidence="4">cv. XIE 37</strain>
        <tissue evidence="3">Leaf</tissue>
    </source>
</reference>
<evidence type="ECO:0000259" key="2">
    <source>
        <dbReference type="Pfam" id="PF03061"/>
    </source>
</evidence>
<organism evidence="3 4">
    <name type="scientific">Tripterygium wilfordii</name>
    <name type="common">Thunder God vine</name>
    <dbReference type="NCBI Taxonomy" id="458696"/>
    <lineage>
        <taxon>Eukaryota</taxon>
        <taxon>Viridiplantae</taxon>
        <taxon>Streptophyta</taxon>
        <taxon>Embryophyta</taxon>
        <taxon>Tracheophyta</taxon>
        <taxon>Spermatophyta</taxon>
        <taxon>Magnoliopsida</taxon>
        <taxon>eudicotyledons</taxon>
        <taxon>Gunneridae</taxon>
        <taxon>Pentapetalae</taxon>
        <taxon>rosids</taxon>
        <taxon>fabids</taxon>
        <taxon>Celastrales</taxon>
        <taxon>Celastraceae</taxon>
        <taxon>Tripterygium</taxon>
    </lineage>
</organism>
<proteinExistence type="inferred from homology"/>
<comment type="caution">
    <text evidence="3">The sequence shown here is derived from an EMBL/GenBank/DDBJ whole genome shotgun (WGS) entry which is preliminary data.</text>
</comment>
<dbReference type="AlphaFoldDB" id="A0A7J7CFP5"/>
<dbReference type="InParanoid" id="A0A7J7CFP5"/>
<sequence>MAVSSGSTIISEDMTEENVQKVVGFLKKVGVSASLTGQFTSKDFYSSIIRDLLSAHRVERGRVTCFFSVKPLVSNFYGSMHGGAVGAIAERMSIACARTMVAEDKELFLGEMSISYLSTAPENAEVIVDGSVVRSGRNLTVVATEFRVKKSGKLVYTTRATFYHMPSAKL</sequence>